<dbReference type="AlphaFoldDB" id="A0A397WMK3"/>
<dbReference type="EMBL" id="MWMI01000005">
    <property type="protein sequence ID" value="RIB35142.1"/>
    <property type="molecule type" value="Genomic_DNA"/>
</dbReference>
<protein>
    <submittedName>
        <fullName evidence="1">Uncharacterized protein</fullName>
    </submittedName>
</protein>
<evidence type="ECO:0000313" key="1">
    <source>
        <dbReference type="EMBL" id="RIB35142.1"/>
    </source>
</evidence>
<accession>A0A397WMK3</accession>
<sequence length="129" mass="15049">MRNSRDLVKNFEAFCKYVGGNFNQDIFPRCSKLSFSIVLEFVESEEYFEKLSIKIESTSGDYEVLKLENVKILDIERFSEEGARGSFEYYTLRISTDKGTIFLRRSIREDKLIISYKGEGISYESSIVF</sequence>
<proteinExistence type="predicted"/>
<dbReference type="Proteomes" id="UP000266622">
    <property type="component" value="Unassembled WGS sequence"/>
</dbReference>
<organism evidence="1 2">
    <name type="scientific">Candidatus Nanoclepta minutus</name>
    <dbReference type="NCBI Taxonomy" id="1940235"/>
    <lineage>
        <taxon>Archaea</taxon>
        <taxon>Nanobdellota</taxon>
        <taxon>Candidatus Nanoclepta</taxon>
    </lineage>
</organism>
<reference evidence="1 2" key="1">
    <citation type="journal article" date="2018" name="Syst. Appl. Microbiol.">
        <title>A new symbiotic nanoarchaeote (Candidatus Nanoclepta minutus) and its host (Zestosphaera tikiterensis gen. nov., sp. nov.) from a New Zealand hot spring.</title>
        <authorList>
            <person name="St John E."/>
            <person name="Liu Y."/>
            <person name="Podar M."/>
            <person name="Stott M.B."/>
            <person name="Meneghin J."/>
            <person name="Chen Z."/>
            <person name="Lagutin K."/>
            <person name="Mitchell K."/>
            <person name="Reysenbach A.L."/>
        </authorList>
    </citation>
    <scope>NUCLEOTIDE SEQUENCE [LARGE SCALE GENOMIC DNA]</scope>
    <source>
        <strain evidence="1">NZ3</strain>
    </source>
</reference>
<evidence type="ECO:0000313" key="2">
    <source>
        <dbReference type="Proteomes" id="UP000266622"/>
    </source>
</evidence>
<name>A0A397WMK3_9ARCH</name>
<gene>
    <name evidence="1" type="ORF">BXU00_03005</name>
</gene>
<comment type="caution">
    <text evidence="1">The sequence shown here is derived from an EMBL/GenBank/DDBJ whole genome shotgun (WGS) entry which is preliminary data.</text>
</comment>